<keyword evidence="6" id="KW-1185">Reference proteome</keyword>
<dbReference type="InterPro" id="IPR012341">
    <property type="entry name" value="6hp_glycosidase-like_sf"/>
</dbReference>
<reference evidence="5" key="1">
    <citation type="submission" date="2015-10" db="EMBL/GenBank/DDBJ databases">
        <title>Draft genome sequence of Salegentibacter mishustinae KCTC 12263.</title>
        <authorList>
            <person name="Lin W."/>
            <person name="Zheng Q."/>
        </authorList>
    </citation>
    <scope>NUCLEOTIDE SEQUENCE [LARGE SCALE GENOMIC DNA]</scope>
    <source>
        <strain evidence="5">KCTC 12263</strain>
    </source>
</reference>
<dbReference type="Proteomes" id="UP000051643">
    <property type="component" value="Unassembled WGS sequence"/>
</dbReference>
<comment type="catalytic activity">
    <reaction evidence="1 4">
        <text>D-cellobiose = beta-D-glucosyl-(1-&gt;4)-D-mannopyranose</text>
        <dbReference type="Rhea" id="RHEA:23384"/>
        <dbReference type="ChEBI" id="CHEBI:17057"/>
        <dbReference type="ChEBI" id="CHEBI:47931"/>
        <dbReference type="EC" id="5.1.3.11"/>
    </reaction>
</comment>
<organism evidence="5 6">
    <name type="scientific">Salegentibacter mishustinae</name>
    <dbReference type="NCBI Taxonomy" id="270918"/>
    <lineage>
        <taxon>Bacteria</taxon>
        <taxon>Pseudomonadati</taxon>
        <taxon>Bacteroidota</taxon>
        <taxon>Flavobacteriia</taxon>
        <taxon>Flavobacteriales</taxon>
        <taxon>Flavobacteriaceae</taxon>
        <taxon>Salegentibacter</taxon>
    </lineage>
</organism>
<dbReference type="GO" id="GO:0005975">
    <property type="term" value="P:carbohydrate metabolic process"/>
    <property type="evidence" value="ECO:0007669"/>
    <property type="project" value="InterPro"/>
</dbReference>
<evidence type="ECO:0000256" key="2">
    <source>
        <dbReference type="ARBA" id="ARBA00008558"/>
    </source>
</evidence>
<dbReference type="Gene3D" id="1.50.10.10">
    <property type="match status" value="1"/>
</dbReference>
<dbReference type="InterPro" id="IPR010819">
    <property type="entry name" value="AGE/CE"/>
</dbReference>
<dbReference type="EMBL" id="LKTP01000034">
    <property type="protein sequence ID" value="KRG27693.1"/>
    <property type="molecule type" value="Genomic_DNA"/>
</dbReference>
<dbReference type="InterPro" id="IPR008928">
    <property type="entry name" value="6-hairpin_glycosidase_sf"/>
</dbReference>
<dbReference type="Pfam" id="PF07221">
    <property type="entry name" value="GlcNAc_2-epim"/>
    <property type="match status" value="1"/>
</dbReference>
<sequence length="397" mass="46083">MQVEAEKFQHQLKAELQNILSYWREYSVDKMHGGFVGKRDHFNNLIEKSNKGVILNTRLLWSFSAACNFNNDPELKVLADRAYNYLEANFYDPSNKGFFWEIDYLGNTVNTRKQIYAQAFSIYSYAEYYKLSGEENAKEKALQTFGLVEKHARDLVDNGYLEAFQADWKPIEDMRLSAKDQNAPKTMNTHLHILEAYTALLQITGDIRVKEALENLINLFLSIFLNNKTGHFGLFFNEKWALQNAVISYGHDIEAAWLLIDAAKTSGNSLLITETTEAAILVADTFLKEAYVKNKGIINEKNEETGETDLDRHWWPQVEAMLGLQYAFNISGDKKYQAAILDIWDFTQNNLIDRQNGEWFFRIDQANKPYIQEDKLSMWKAPYHNSRALMMLLKEKR</sequence>
<evidence type="ECO:0000313" key="5">
    <source>
        <dbReference type="EMBL" id="KRG27693.1"/>
    </source>
</evidence>
<dbReference type="GO" id="GO:0047736">
    <property type="term" value="F:cellobiose epimerase activity"/>
    <property type="evidence" value="ECO:0007669"/>
    <property type="project" value="UniProtKB-UniRule"/>
</dbReference>
<dbReference type="SUPFAM" id="SSF48208">
    <property type="entry name" value="Six-hairpin glycosidases"/>
    <property type="match status" value="1"/>
</dbReference>
<accession>A0A0Q9Z4A1</accession>
<evidence type="ECO:0000256" key="1">
    <source>
        <dbReference type="ARBA" id="ARBA00001470"/>
    </source>
</evidence>
<dbReference type="STRING" id="270918.APR42_08010"/>
<dbReference type="PANTHER" id="PTHR15108">
    <property type="entry name" value="N-ACYLGLUCOSAMINE-2-EPIMERASE"/>
    <property type="match status" value="1"/>
</dbReference>
<protein>
    <recommendedName>
        <fullName evidence="4">Cellobiose 2-epimerase</fullName>
        <shortName evidence="4">CE</shortName>
        <ecNumber evidence="4">5.1.3.11</ecNumber>
    </recommendedName>
</protein>
<evidence type="ECO:0000256" key="4">
    <source>
        <dbReference type="HAMAP-Rule" id="MF_00929"/>
    </source>
</evidence>
<evidence type="ECO:0000313" key="6">
    <source>
        <dbReference type="Proteomes" id="UP000051643"/>
    </source>
</evidence>
<name>A0A0Q9Z4A1_9FLAO</name>
<dbReference type="HAMAP" id="MF_00929">
    <property type="entry name" value="Cellobiose_2_epim"/>
    <property type="match status" value="1"/>
</dbReference>
<dbReference type="EC" id="5.1.3.11" evidence="4"/>
<gene>
    <name evidence="5" type="ORF">APR42_08010</name>
</gene>
<dbReference type="OrthoDB" id="618431at2"/>
<dbReference type="InterPro" id="IPR028584">
    <property type="entry name" value="Cellobiose_2_epim"/>
</dbReference>
<dbReference type="RefSeq" id="WP_057482367.1">
    <property type="nucleotide sequence ID" value="NZ_BMWR01000004.1"/>
</dbReference>
<keyword evidence="3 4" id="KW-0413">Isomerase</keyword>
<evidence type="ECO:0000256" key="3">
    <source>
        <dbReference type="ARBA" id="ARBA00023235"/>
    </source>
</evidence>
<comment type="function">
    <text evidence="4">Catalyzes the reversible epimerization of cellobiose to 4-O-beta-D-glucopyranosyl-D-mannose (Glc-Man).</text>
</comment>
<comment type="caution">
    <text evidence="5">The sequence shown here is derived from an EMBL/GenBank/DDBJ whole genome shotgun (WGS) entry which is preliminary data.</text>
</comment>
<proteinExistence type="inferred from homology"/>
<comment type="similarity">
    <text evidence="2">Belongs to the N-acylglucosamine 2-epimerase family.</text>
</comment>
<dbReference type="AlphaFoldDB" id="A0A0Q9Z4A1"/>
<comment type="similarity">
    <text evidence="4">Belongs to the cellobiose 2-epimerase family.</text>
</comment>